<dbReference type="Pfam" id="PF00806">
    <property type="entry name" value="PUF"/>
    <property type="match status" value="8"/>
</dbReference>
<evidence type="ECO:0000256" key="5">
    <source>
        <dbReference type="ARBA" id="ARBA00060736"/>
    </source>
</evidence>
<dbReference type="Gene3D" id="1.25.10.10">
    <property type="entry name" value="Leucine-rich Repeat Variant"/>
    <property type="match status" value="1"/>
</dbReference>
<dbReference type="PANTHER" id="PTHR12537:SF12">
    <property type="entry name" value="MATERNAL PROTEIN PUMILIO"/>
    <property type="match status" value="1"/>
</dbReference>
<feature type="region of interest" description="Disordered" evidence="8">
    <location>
        <begin position="1"/>
        <end position="47"/>
    </location>
</feature>
<keyword evidence="12" id="KW-1185">Reference proteome</keyword>
<comment type="subcellular location">
    <subcellularLocation>
        <location evidence="1">Cytoplasm</location>
    </subcellularLocation>
</comment>
<dbReference type="GO" id="GO:0005737">
    <property type="term" value="C:cytoplasm"/>
    <property type="evidence" value="ECO:0007669"/>
    <property type="project" value="UniProtKB-SubCell"/>
</dbReference>
<dbReference type="EMBL" id="ADAS02000011">
    <property type="protein sequence ID" value="OAV97798.1"/>
    <property type="molecule type" value="Genomic_DNA"/>
</dbReference>
<dbReference type="VEuPathDB" id="FungiDB:PTTG_08744"/>
<feature type="repeat" description="Pumilio" evidence="7">
    <location>
        <begin position="588"/>
        <end position="623"/>
    </location>
</feature>
<keyword evidence="2" id="KW-0963">Cytoplasm</keyword>
<dbReference type="STRING" id="630390.A0A0C4EJY7"/>
<dbReference type="PROSITE" id="PS50302">
    <property type="entry name" value="PUM"/>
    <property type="match status" value="6"/>
</dbReference>
<dbReference type="Proteomes" id="UP000005240">
    <property type="component" value="Unassembled WGS sequence"/>
</dbReference>
<accession>A0A0C4EJY7</accession>
<feature type="compositionally biased region" description="Polar residues" evidence="8">
    <location>
        <begin position="407"/>
        <end position="418"/>
    </location>
</feature>
<dbReference type="FunFam" id="1.25.10.10:FF:000004">
    <property type="entry name" value="Pumilio homolog 1 isoform 2"/>
    <property type="match status" value="1"/>
</dbReference>
<feature type="repeat" description="Pumilio" evidence="7">
    <location>
        <begin position="480"/>
        <end position="515"/>
    </location>
</feature>
<evidence type="ECO:0000256" key="3">
    <source>
        <dbReference type="ARBA" id="ARBA00022737"/>
    </source>
</evidence>
<dbReference type="SMART" id="SM00025">
    <property type="entry name" value="Pumilio"/>
    <property type="match status" value="8"/>
</dbReference>
<evidence type="ECO:0000313" key="11">
    <source>
        <dbReference type="EnsemblFungi" id="PTTG_08744-t43_1-p1"/>
    </source>
</evidence>
<dbReference type="SUPFAM" id="SSF48371">
    <property type="entry name" value="ARM repeat"/>
    <property type="match status" value="1"/>
</dbReference>
<dbReference type="GO" id="GO:0000288">
    <property type="term" value="P:nuclear-transcribed mRNA catabolic process, deadenylation-dependent decay"/>
    <property type="evidence" value="ECO:0007669"/>
    <property type="project" value="TreeGrafter"/>
</dbReference>
<reference evidence="10" key="2">
    <citation type="submission" date="2016-05" db="EMBL/GenBank/DDBJ databases">
        <title>Comparative analysis highlights variable genome content of wheat rusts and divergence of the mating loci.</title>
        <authorList>
            <person name="Cuomo C.A."/>
            <person name="Bakkeren G."/>
            <person name="Szabo L."/>
            <person name="Khalil H."/>
            <person name="Joly D."/>
            <person name="Goldberg J."/>
            <person name="Young S."/>
            <person name="Zeng Q."/>
            <person name="Fellers J."/>
        </authorList>
    </citation>
    <scope>NUCLEOTIDE SEQUENCE [LARGE SCALE GENOMIC DNA]</scope>
    <source>
        <strain evidence="10">1-1 BBBD Race 1</strain>
    </source>
</reference>
<evidence type="ECO:0000256" key="1">
    <source>
        <dbReference type="ARBA" id="ARBA00004496"/>
    </source>
</evidence>
<dbReference type="PROSITE" id="PS50303">
    <property type="entry name" value="PUM_HD"/>
    <property type="match status" value="1"/>
</dbReference>
<dbReference type="AlphaFoldDB" id="A0A0C4EJY7"/>
<evidence type="ECO:0000256" key="6">
    <source>
        <dbReference type="ARBA" id="ARBA00081811"/>
    </source>
</evidence>
<reference evidence="11 12" key="3">
    <citation type="journal article" date="2017" name="G3 (Bethesda)">
        <title>Comparative analysis highlights variable genome content of wheat rusts and divergence of the mating loci.</title>
        <authorList>
            <person name="Cuomo C.A."/>
            <person name="Bakkeren G."/>
            <person name="Khalil H.B."/>
            <person name="Panwar V."/>
            <person name="Joly D."/>
            <person name="Linning R."/>
            <person name="Sakthikumar S."/>
            <person name="Song X."/>
            <person name="Adiconis X."/>
            <person name="Fan L."/>
            <person name="Goldberg J.M."/>
            <person name="Levin J.Z."/>
            <person name="Young S."/>
            <person name="Zeng Q."/>
            <person name="Anikster Y."/>
            <person name="Bruce M."/>
            <person name="Wang M."/>
            <person name="Yin C."/>
            <person name="McCallum B."/>
            <person name="Szabo L.J."/>
            <person name="Hulbert S."/>
            <person name="Chen X."/>
            <person name="Fellers J.P."/>
        </authorList>
    </citation>
    <scope>NUCLEOTIDE SEQUENCE</scope>
    <source>
        <strain evidence="12">Isolate 1-1 / race 1 (BBBD)</strain>
        <strain evidence="11">isolate 1-1 / race 1 (BBBD)</strain>
    </source>
</reference>
<feature type="compositionally biased region" description="Basic and acidic residues" evidence="8">
    <location>
        <begin position="15"/>
        <end position="24"/>
    </location>
</feature>
<feature type="repeat" description="Pumilio" evidence="7">
    <location>
        <begin position="444"/>
        <end position="479"/>
    </location>
</feature>
<dbReference type="InterPro" id="IPR033712">
    <property type="entry name" value="Pumilio_RNA-bd"/>
</dbReference>
<evidence type="ECO:0000256" key="8">
    <source>
        <dbReference type="SAM" id="MobiDB-lite"/>
    </source>
</evidence>
<dbReference type="InterPro" id="IPR016024">
    <property type="entry name" value="ARM-type_fold"/>
</dbReference>
<feature type="repeat" description="Pumilio" evidence="7">
    <location>
        <begin position="660"/>
        <end position="695"/>
    </location>
</feature>
<dbReference type="GO" id="GO:0003730">
    <property type="term" value="F:mRNA 3'-UTR binding"/>
    <property type="evidence" value="ECO:0007669"/>
    <property type="project" value="TreeGrafter"/>
</dbReference>
<name>A0A0C4EJY7_PUCT1</name>
<dbReference type="InterPro" id="IPR011989">
    <property type="entry name" value="ARM-like"/>
</dbReference>
<dbReference type="PANTHER" id="PTHR12537">
    <property type="entry name" value="RNA BINDING PROTEIN PUMILIO-RELATED"/>
    <property type="match status" value="1"/>
</dbReference>
<feature type="region of interest" description="Disordered" evidence="8">
    <location>
        <begin position="387"/>
        <end position="418"/>
    </location>
</feature>
<dbReference type="EnsemblFungi" id="PTTG_08744-t43_1">
    <property type="protein sequence ID" value="PTTG_08744-t43_1-p1"/>
    <property type="gene ID" value="PTTG_08744"/>
</dbReference>
<keyword evidence="3" id="KW-0677">Repeat</keyword>
<comment type="similarity">
    <text evidence="5">Belongs to the PUF3 family.</text>
</comment>
<reference evidence="11" key="4">
    <citation type="submission" date="2025-05" db="UniProtKB">
        <authorList>
            <consortium name="EnsemblFungi"/>
        </authorList>
    </citation>
    <scope>IDENTIFICATION</scope>
    <source>
        <strain evidence="11">isolate 1-1 / race 1 (BBBD)</strain>
    </source>
</reference>
<evidence type="ECO:0000313" key="10">
    <source>
        <dbReference type="EMBL" id="OAV97798.1"/>
    </source>
</evidence>
<reference evidence="10" key="1">
    <citation type="submission" date="2009-11" db="EMBL/GenBank/DDBJ databases">
        <authorList>
            <consortium name="The Broad Institute Genome Sequencing Platform"/>
            <person name="Ward D."/>
            <person name="Feldgarden M."/>
            <person name="Earl A."/>
            <person name="Young S.K."/>
            <person name="Zeng Q."/>
            <person name="Koehrsen M."/>
            <person name="Alvarado L."/>
            <person name="Berlin A."/>
            <person name="Bochicchio J."/>
            <person name="Borenstein D."/>
            <person name="Chapman S.B."/>
            <person name="Chen Z."/>
            <person name="Engels R."/>
            <person name="Freedman E."/>
            <person name="Gellesch M."/>
            <person name="Goldberg J."/>
            <person name="Griggs A."/>
            <person name="Gujja S."/>
            <person name="Heilman E."/>
            <person name="Heiman D."/>
            <person name="Hepburn T."/>
            <person name="Howarth C."/>
            <person name="Jen D."/>
            <person name="Larson L."/>
            <person name="Lewis B."/>
            <person name="Mehta T."/>
            <person name="Park D."/>
            <person name="Pearson M."/>
            <person name="Roberts A."/>
            <person name="Saif S."/>
            <person name="Shea T."/>
            <person name="Shenoy N."/>
            <person name="Sisk P."/>
            <person name="Stolte C."/>
            <person name="Sykes S."/>
            <person name="Thomson T."/>
            <person name="Walk T."/>
            <person name="White J."/>
            <person name="Yandava C."/>
            <person name="Izard J."/>
            <person name="Baranova O.V."/>
            <person name="Blanton J.M."/>
            <person name="Tanner A.C."/>
            <person name="Dewhirst F.E."/>
            <person name="Haas B."/>
            <person name="Nusbaum C."/>
            <person name="Birren B."/>
        </authorList>
    </citation>
    <scope>NUCLEOTIDE SEQUENCE [LARGE SCALE GENOMIC DNA]</scope>
    <source>
        <strain evidence="10">1-1 BBBD Race 1</strain>
    </source>
</reference>
<feature type="repeat" description="Pumilio" evidence="7">
    <location>
        <begin position="624"/>
        <end position="659"/>
    </location>
</feature>
<dbReference type="CDD" id="cd07920">
    <property type="entry name" value="Pumilio"/>
    <property type="match status" value="1"/>
</dbReference>
<dbReference type="InterPro" id="IPR033133">
    <property type="entry name" value="PUM-HD"/>
</dbReference>
<keyword evidence="4" id="KW-0694">RNA-binding</keyword>
<feature type="domain" description="PUM-HD" evidence="9">
    <location>
        <begin position="424"/>
        <end position="766"/>
    </location>
</feature>
<evidence type="ECO:0000256" key="2">
    <source>
        <dbReference type="ARBA" id="ARBA00022490"/>
    </source>
</evidence>
<sequence length="807" mass="87003">MPTTRPSVAGPGAIGDREGARRNSWEPWTTDVDSGRTGADSASQTMSIKAAARRASEFSAGGRALGANGRAAGSPLARHRLSTVANLSVPEIGGTGTNFSALRRASQPAYVPFSQATDNLSNGMSSLSIGNDNAPSTRASFNAGAPHSAIRNAALSAHRPSLPGLYGNSAPSQPDGGWNPYYFGSHAAAGNQLGSTGSSHDSPTSLELSAAVAYGQGYDYRRDSGYGPSPPIVTSSDSRRDSYASQMAAATDLNNIRRTQSAWHIHDAFATAPQIRHSSFSFMPNQTSGIGAAGLSQGMHAGAYGLGANSVAGYGGHFAGSYNPSLMPMDSMLNSGHVFTQQQLLAEARRQSINLQNLELNGYGSAQYTNPGTYNMHPAVMAGNMGPRSGPAPVTNAAGGKPAPPSRNHSTVSHKSSFDSGRVSRSAILEEFRSNKHRRWELKDMTGLIVEFAGDQLGSRHIQSKLDTATPEEKTIVFEEIYPHVLQLSMDVFANYVVQKFFEQGSETQKAKLAESLRGHVLQLSLQMYGCRVIQKALEFIQVPQQHLLIKELEGEVIQCAKDQNANHVLQRSLERIDCNVNLFISKAFTGQAFALATHPYGCRVLQKVFEHMPDDQTKSLLEELHRFSNNLMTDQYGNYVAQWIITDGKQEDAAAMLAKVKGQVLLLSKHKFASNVVEKAILKSTDEEKKEMIDEILAPRPDATSTVGIMLKDAFANFPLQKFLQAAKEPQRTQLFAEVGEQLADMKKYSLSYGKYLVAIEKLVNNEKANVQFNTNISLSNSLSNNMASNISAAGPITPSVTQIAV</sequence>
<evidence type="ECO:0000256" key="4">
    <source>
        <dbReference type="ARBA" id="ARBA00022884"/>
    </source>
</evidence>
<evidence type="ECO:0000256" key="7">
    <source>
        <dbReference type="PROSITE-ProRule" id="PRU00317"/>
    </source>
</evidence>
<dbReference type="OrthoDB" id="668540at2759"/>
<protein>
    <recommendedName>
        <fullName evidence="6">Pumilio homology domain family member 3</fullName>
    </recommendedName>
</protein>
<dbReference type="InterPro" id="IPR001313">
    <property type="entry name" value="Pumilio_RNA-bd_rpt"/>
</dbReference>
<gene>
    <name evidence="10" type="ORF">PTTG_08744</name>
</gene>
<feature type="repeat" description="Pumilio" evidence="7">
    <location>
        <begin position="516"/>
        <end position="551"/>
    </location>
</feature>
<organism evidence="10">
    <name type="scientific">Puccinia triticina (isolate 1-1 / race 1 (BBBD))</name>
    <name type="common">Brown leaf rust fungus</name>
    <dbReference type="NCBI Taxonomy" id="630390"/>
    <lineage>
        <taxon>Eukaryota</taxon>
        <taxon>Fungi</taxon>
        <taxon>Dikarya</taxon>
        <taxon>Basidiomycota</taxon>
        <taxon>Pucciniomycotina</taxon>
        <taxon>Pucciniomycetes</taxon>
        <taxon>Pucciniales</taxon>
        <taxon>Pucciniaceae</taxon>
        <taxon>Puccinia</taxon>
    </lineage>
</organism>
<proteinExistence type="inferred from homology"/>
<evidence type="ECO:0000259" key="9">
    <source>
        <dbReference type="PROSITE" id="PS50303"/>
    </source>
</evidence>
<evidence type="ECO:0000313" key="12">
    <source>
        <dbReference type="Proteomes" id="UP000005240"/>
    </source>
</evidence>